<evidence type="ECO:0008006" key="3">
    <source>
        <dbReference type="Google" id="ProtNLM"/>
    </source>
</evidence>
<keyword evidence="2" id="KW-1185">Reference proteome</keyword>
<reference evidence="2" key="1">
    <citation type="submission" date="2015-09" db="EMBL/GenBank/DDBJ databases">
        <authorList>
            <person name="Graham D.E."/>
            <person name="Mahan K.M."/>
            <person name="Klingeman D.M."/>
            <person name="Fida T."/>
            <person name="Giannone R.J."/>
            <person name="Hettich R.L."/>
            <person name="Parry R.J."/>
            <person name="Spain J.C."/>
        </authorList>
    </citation>
    <scope>NUCLEOTIDE SEQUENCE [LARGE SCALE GENOMIC DNA]</scope>
    <source>
        <strain evidence="2">JCM 4701</strain>
    </source>
</reference>
<evidence type="ECO:0000313" key="2">
    <source>
        <dbReference type="Proteomes" id="UP000236047"/>
    </source>
</evidence>
<dbReference type="AlphaFoldDB" id="A0A2N8P7F5"/>
<name>A0A2N8P7F5_STRNR</name>
<gene>
    <name evidence="1" type="ORF">AOB60_36965</name>
</gene>
<accession>A0A2N8P7F5</accession>
<protein>
    <recommendedName>
        <fullName evidence="3">Transposase</fullName>
    </recommendedName>
</protein>
<sequence length="147" mass="16316">MKITQRGPRAVLRSKTPTLVNQEIWAYLVTHQAIRRTIAATAADHRLDADRLPFTVALTVARDTVIRTTVRTGTHLAEMTASLLANLGPAERRLRVCPRAVKRPNAIYPSKPIGPASHSTKIIEYRIEIITGQTAPTTTTKQNSRTR</sequence>
<comment type="caution">
    <text evidence="1">The sequence shown here is derived from an EMBL/GenBank/DDBJ whole genome shotgun (WGS) entry which is preliminary data.</text>
</comment>
<dbReference type="EMBL" id="LJSN01000004">
    <property type="protein sequence ID" value="PNE36936.1"/>
    <property type="molecule type" value="Genomic_DNA"/>
</dbReference>
<dbReference type="RefSeq" id="WP_146051263.1">
    <property type="nucleotide sequence ID" value="NZ_LJSN01000004.1"/>
</dbReference>
<organism evidence="1 2">
    <name type="scientific">Streptomyces noursei</name>
    <name type="common">Streptomyces albulus</name>
    <dbReference type="NCBI Taxonomy" id="1971"/>
    <lineage>
        <taxon>Bacteria</taxon>
        <taxon>Bacillati</taxon>
        <taxon>Actinomycetota</taxon>
        <taxon>Actinomycetes</taxon>
        <taxon>Kitasatosporales</taxon>
        <taxon>Streptomycetaceae</taxon>
        <taxon>Streptomyces</taxon>
    </lineage>
</organism>
<proteinExistence type="predicted"/>
<evidence type="ECO:0000313" key="1">
    <source>
        <dbReference type="EMBL" id="PNE36936.1"/>
    </source>
</evidence>
<dbReference type="Proteomes" id="UP000236047">
    <property type="component" value="Unassembled WGS sequence"/>
</dbReference>